<evidence type="ECO:0000313" key="5">
    <source>
        <dbReference type="Proteomes" id="UP001178507"/>
    </source>
</evidence>
<dbReference type="InterPro" id="IPR036291">
    <property type="entry name" value="NAD(P)-bd_dom_sf"/>
</dbReference>
<comment type="caution">
    <text evidence="4">The sequence shown here is derived from an EMBL/GenBank/DDBJ whole genome shotgun (WGS) entry which is preliminary data.</text>
</comment>
<protein>
    <recommendedName>
        <fullName evidence="6">Dehydrogenase</fullName>
    </recommendedName>
</protein>
<dbReference type="AlphaFoldDB" id="A0AA36HJR8"/>
<dbReference type="PANTHER" id="PTHR43708">
    <property type="entry name" value="CONSERVED EXPRESSED OXIDOREDUCTASE (EUROFUNG)"/>
    <property type="match status" value="1"/>
</dbReference>
<dbReference type="InterPro" id="IPR051317">
    <property type="entry name" value="Gfo/Idh/MocA_oxidoreduct"/>
</dbReference>
<dbReference type="EMBL" id="CAUJNA010000001">
    <property type="protein sequence ID" value="CAJ1369817.1"/>
    <property type="molecule type" value="Genomic_DNA"/>
</dbReference>
<evidence type="ECO:0000259" key="2">
    <source>
        <dbReference type="Pfam" id="PF01408"/>
    </source>
</evidence>
<dbReference type="SUPFAM" id="SSF51735">
    <property type="entry name" value="NAD(P)-binding Rossmann-fold domains"/>
    <property type="match status" value="1"/>
</dbReference>
<reference evidence="4" key="1">
    <citation type="submission" date="2023-08" db="EMBL/GenBank/DDBJ databases">
        <authorList>
            <person name="Chen Y."/>
            <person name="Shah S."/>
            <person name="Dougan E. K."/>
            <person name="Thang M."/>
            <person name="Chan C."/>
        </authorList>
    </citation>
    <scope>NUCLEOTIDE SEQUENCE</scope>
</reference>
<evidence type="ECO:0000259" key="3">
    <source>
        <dbReference type="Pfam" id="PF22725"/>
    </source>
</evidence>
<dbReference type="GO" id="GO:0000166">
    <property type="term" value="F:nucleotide binding"/>
    <property type="evidence" value="ECO:0007669"/>
    <property type="project" value="InterPro"/>
</dbReference>
<gene>
    <name evidence="4" type="ORF">EVOR1521_LOCUS462</name>
</gene>
<dbReference type="SUPFAM" id="SSF55347">
    <property type="entry name" value="Glyceraldehyde-3-phosphate dehydrogenase-like, C-terminal domain"/>
    <property type="match status" value="1"/>
</dbReference>
<feature type="domain" description="GFO/IDH/MocA-like oxidoreductase" evidence="3">
    <location>
        <begin position="164"/>
        <end position="281"/>
    </location>
</feature>
<evidence type="ECO:0000313" key="4">
    <source>
        <dbReference type="EMBL" id="CAJ1369817.1"/>
    </source>
</evidence>
<dbReference type="InterPro" id="IPR000683">
    <property type="entry name" value="Gfo/Idh/MocA-like_OxRdtase_N"/>
</dbReference>
<dbReference type="Gene3D" id="3.30.360.10">
    <property type="entry name" value="Dihydrodipicolinate Reductase, domain 2"/>
    <property type="match status" value="1"/>
</dbReference>
<organism evidence="4 5">
    <name type="scientific">Effrenium voratum</name>
    <dbReference type="NCBI Taxonomy" id="2562239"/>
    <lineage>
        <taxon>Eukaryota</taxon>
        <taxon>Sar</taxon>
        <taxon>Alveolata</taxon>
        <taxon>Dinophyceae</taxon>
        <taxon>Suessiales</taxon>
        <taxon>Symbiodiniaceae</taxon>
        <taxon>Effrenium</taxon>
    </lineage>
</organism>
<dbReference type="Pfam" id="PF22725">
    <property type="entry name" value="GFO_IDH_MocA_C3"/>
    <property type="match status" value="1"/>
</dbReference>
<sequence>MSTIKKMKMQALQKGAAKTTQCAYQRQGDGEKAMKKDGEALRVACLGAGYFARFHYEAWQGLQRVRLVGACDRDLEKARATGFPAFDELKTMLKMARPDLLDIVTPPQTHLAAIRMAIDNGVKALICQKPFCNSIEEAREAVQLAEAAGIPLVVHENFRFQPWYRAIRQALDDKLVGDLLQVTFRLRTGDGQGPEAYLDRQPYFQQMPRLLIHETGVHWIDTFRYLLGEPDAVYADLRKLNPVIAGEDAGYFIFDYPNGARALFDGNRLLDHAAENCRTTLGEALVEGTLGTLSLAGDGSVRLRSFGSTEEKVLLAARKWQGFGGDCVKNLICHVVEGLLDGKPLENEARDYLKVIAIERALYRSDREGMKIREFESA</sequence>
<dbReference type="Proteomes" id="UP001178507">
    <property type="component" value="Unassembled WGS sequence"/>
</dbReference>
<dbReference type="PANTHER" id="PTHR43708:SF8">
    <property type="entry name" value="OXIDOREDUCTASE"/>
    <property type="match status" value="1"/>
</dbReference>
<name>A0AA36HJR8_9DINO</name>
<dbReference type="InterPro" id="IPR055170">
    <property type="entry name" value="GFO_IDH_MocA-like_dom"/>
</dbReference>
<comment type="similarity">
    <text evidence="1">Belongs to the Gfo/Idh/MocA family.</text>
</comment>
<evidence type="ECO:0000256" key="1">
    <source>
        <dbReference type="ARBA" id="ARBA00010928"/>
    </source>
</evidence>
<dbReference type="Gene3D" id="3.40.50.720">
    <property type="entry name" value="NAD(P)-binding Rossmann-like Domain"/>
    <property type="match status" value="1"/>
</dbReference>
<dbReference type="Pfam" id="PF01408">
    <property type="entry name" value="GFO_IDH_MocA"/>
    <property type="match status" value="1"/>
</dbReference>
<keyword evidence="5" id="KW-1185">Reference proteome</keyword>
<accession>A0AA36HJR8</accession>
<feature type="domain" description="Gfo/Idh/MocA-like oxidoreductase N-terminal" evidence="2">
    <location>
        <begin position="41"/>
        <end position="154"/>
    </location>
</feature>
<proteinExistence type="inferred from homology"/>
<evidence type="ECO:0008006" key="6">
    <source>
        <dbReference type="Google" id="ProtNLM"/>
    </source>
</evidence>